<dbReference type="AlphaFoldDB" id="A0A9J6G241"/>
<evidence type="ECO:0000256" key="3">
    <source>
        <dbReference type="ARBA" id="ARBA00022989"/>
    </source>
</evidence>
<evidence type="ECO:0000256" key="1">
    <source>
        <dbReference type="ARBA" id="ARBA00004141"/>
    </source>
</evidence>
<dbReference type="OMA" id="HMMDALQ"/>
<keyword evidence="3 5" id="KW-1133">Transmembrane helix</keyword>
<dbReference type="Proteomes" id="UP000821853">
    <property type="component" value="Chromosome 2"/>
</dbReference>
<name>A0A9J6G241_HAELO</name>
<feature type="transmembrane region" description="Helical" evidence="5">
    <location>
        <begin position="45"/>
        <end position="65"/>
    </location>
</feature>
<organism evidence="6 7">
    <name type="scientific">Haemaphysalis longicornis</name>
    <name type="common">Bush tick</name>
    <dbReference type="NCBI Taxonomy" id="44386"/>
    <lineage>
        <taxon>Eukaryota</taxon>
        <taxon>Metazoa</taxon>
        <taxon>Ecdysozoa</taxon>
        <taxon>Arthropoda</taxon>
        <taxon>Chelicerata</taxon>
        <taxon>Arachnida</taxon>
        <taxon>Acari</taxon>
        <taxon>Parasitiformes</taxon>
        <taxon>Ixodida</taxon>
        <taxon>Ixodoidea</taxon>
        <taxon>Ixodidae</taxon>
        <taxon>Haemaphysalinae</taxon>
        <taxon>Haemaphysalis</taxon>
    </lineage>
</organism>
<dbReference type="InterPro" id="IPR018499">
    <property type="entry name" value="Tetraspanin/Peripherin"/>
</dbReference>
<proteinExistence type="predicted"/>
<comment type="caution">
    <text evidence="6">The sequence shown here is derived from an EMBL/GenBank/DDBJ whole genome shotgun (WGS) entry which is preliminary data.</text>
</comment>
<feature type="transmembrane region" description="Helical" evidence="5">
    <location>
        <begin position="77"/>
        <end position="100"/>
    </location>
</feature>
<evidence type="ECO:0000313" key="7">
    <source>
        <dbReference type="Proteomes" id="UP000821853"/>
    </source>
</evidence>
<keyword evidence="2 5" id="KW-0812">Transmembrane</keyword>
<sequence>MLILLVVHTHTLYSLALLPFQPNPFLRSLVSKSSFFTLLMHPETFLALPSVILFFGCALGFVGALRESIRLLGAYQALLGLIILALAALCALTLAFPGAARDSVRDAYLDFVRAYRTSPDFQHLIDSLLASLRCCDFSFDSFRD</sequence>
<dbReference type="GO" id="GO:0016020">
    <property type="term" value="C:membrane"/>
    <property type="evidence" value="ECO:0007669"/>
    <property type="project" value="UniProtKB-SubCell"/>
</dbReference>
<evidence type="ECO:0000256" key="4">
    <source>
        <dbReference type="ARBA" id="ARBA00023136"/>
    </source>
</evidence>
<accession>A0A9J6G241</accession>
<gene>
    <name evidence="6" type="ORF">HPB48_004364</name>
</gene>
<evidence type="ECO:0000256" key="2">
    <source>
        <dbReference type="ARBA" id="ARBA00022692"/>
    </source>
</evidence>
<reference evidence="6 7" key="1">
    <citation type="journal article" date="2020" name="Cell">
        <title>Large-Scale Comparative Analyses of Tick Genomes Elucidate Their Genetic Diversity and Vector Capacities.</title>
        <authorList>
            <consortium name="Tick Genome and Microbiome Consortium (TIGMIC)"/>
            <person name="Jia N."/>
            <person name="Wang J."/>
            <person name="Shi W."/>
            <person name="Du L."/>
            <person name="Sun Y."/>
            <person name="Zhan W."/>
            <person name="Jiang J.F."/>
            <person name="Wang Q."/>
            <person name="Zhang B."/>
            <person name="Ji P."/>
            <person name="Bell-Sakyi L."/>
            <person name="Cui X.M."/>
            <person name="Yuan T.T."/>
            <person name="Jiang B.G."/>
            <person name="Yang W.F."/>
            <person name="Lam T.T."/>
            <person name="Chang Q.C."/>
            <person name="Ding S.J."/>
            <person name="Wang X.J."/>
            <person name="Zhu J.G."/>
            <person name="Ruan X.D."/>
            <person name="Zhao L."/>
            <person name="Wei J.T."/>
            <person name="Ye R.Z."/>
            <person name="Que T.C."/>
            <person name="Du C.H."/>
            <person name="Zhou Y.H."/>
            <person name="Cheng J.X."/>
            <person name="Dai P.F."/>
            <person name="Guo W.B."/>
            <person name="Han X.H."/>
            <person name="Huang E.J."/>
            <person name="Li L.F."/>
            <person name="Wei W."/>
            <person name="Gao Y.C."/>
            <person name="Liu J.Z."/>
            <person name="Shao H.Z."/>
            <person name="Wang X."/>
            <person name="Wang C.C."/>
            <person name="Yang T.C."/>
            <person name="Huo Q.B."/>
            <person name="Li W."/>
            <person name="Chen H.Y."/>
            <person name="Chen S.E."/>
            <person name="Zhou L.G."/>
            <person name="Ni X.B."/>
            <person name="Tian J.H."/>
            <person name="Sheng Y."/>
            <person name="Liu T."/>
            <person name="Pan Y.S."/>
            <person name="Xia L.Y."/>
            <person name="Li J."/>
            <person name="Zhao F."/>
            <person name="Cao W.C."/>
        </authorList>
    </citation>
    <scope>NUCLEOTIDE SEQUENCE [LARGE SCALE GENOMIC DNA]</scope>
    <source>
        <strain evidence="6">HaeL-2018</strain>
    </source>
</reference>
<keyword evidence="7" id="KW-1185">Reference proteome</keyword>
<dbReference type="Pfam" id="PF00335">
    <property type="entry name" value="Tetraspanin"/>
    <property type="match status" value="1"/>
</dbReference>
<evidence type="ECO:0000313" key="6">
    <source>
        <dbReference type="EMBL" id="KAH9368865.1"/>
    </source>
</evidence>
<dbReference type="VEuPathDB" id="VectorBase:HLOH_058552"/>
<comment type="subcellular location">
    <subcellularLocation>
        <location evidence="1">Membrane</location>
        <topology evidence="1">Multi-pass membrane protein</topology>
    </subcellularLocation>
</comment>
<dbReference type="EMBL" id="JABSTR010000004">
    <property type="protein sequence ID" value="KAH9368865.1"/>
    <property type="molecule type" value="Genomic_DNA"/>
</dbReference>
<evidence type="ECO:0000256" key="5">
    <source>
        <dbReference type="SAM" id="Phobius"/>
    </source>
</evidence>
<keyword evidence="4 5" id="KW-0472">Membrane</keyword>
<evidence type="ECO:0008006" key="8">
    <source>
        <dbReference type="Google" id="ProtNLM"/>
    </source>
</evidence>
<protein>
    <recommendedName>
        <fullName evidence="8">Tetraspanin</fullName>
    </recommendedName>
</protein>